<dbReference type="AlphaFoldDB" id="A0A6P8AWD5"/>
<name>A0A6P8AWD5_PYRGI</name>
<proteinExistence type="predicted"/>
<accession>A0A6P8AWD5</accession>
<gene>
    <name evidence="3" type="ORF">PgNI_08542</name>
</gene>
<evidence type="ECO:0000313" key="2">
    <source>
        <dbReference type="Proteomes" id="UP000515153"/>
    </source>
</evidence>
<reference evidence="3" key="3">
    <citation type="submission" date="2025-08" db="UniProtKB">
        <authorList>
            <consortium name="RefSeq"/>
        </authorList>
    </citation>
    <scope>IDENTIFICATION</scope>
    <source>
        <strain evidence="3">NI907</strain>
    </source>
</reference>
<organism evidence="2 3">
    <name type="scientific">Pyricularia grisea</name>
    <name type="common">Crabgrass-specific blast fungus</name>
    <name type="synonym">Magnaporthe grisea</name>
    <dbReference type="NCBI Taxonomy" id="148305"/>
    <lineage>
        <taxon>Eukaryota</taxon>
        <taxon>Fungi</taxon>
        <taxon>Dikarya</taxon>
        <taxon>Ascomycota</taxon>
        <taxon>Pezizomycotina</taxon>
        <taxon>Sordariomycetes</taxon>
        <taxon>Sordariomycetidae</taxon>
        <taxon>Magnaporthales</taxon>
        <taxon>Pyriculariaceae</taxon>
        <taxon>Pyricularia</taxon>
    </lineage>
</organism>
<evidence type="ECO:0000313" key="3">
    <source>
        <dbReference type="RefSeq" id="XP_030979223.1"/>
    </source>
</evidence>
<dbReference type="RefSeq" id="XP_030979223.1">
    <property type="nucleotide sequence ID" value="XM_031128538.1"/>
</dbReference>
<feature type="compositionally biased region" description="Low complexity" evidence="1">
    <location>
        <begin position="70"/>
        <end position="83"/>
    </location>
</feature>
<protein>
    <submittedName>
        <fullName evidence="3">Uncharacterized protein</fullName>
    </submittedName>
</protein>
<sequence length="83" mass="9629">MCYQLTELYSSCRCLYYQHAVDRCSSYGRRGHSIQQRTIYVGYACAVHSQGHYNTSYSGNERYSDSGYYSNQSTTKSSSSRYR</sequence>
<dbReference type="Proteomes" id="UP000515153">
    <property type="component" value="Chromosome V"/>
</dbReference>
<reference evidence="2 3" key="1">
    <citation type="journal article" date="2019" name="Mol. Biol. Evol.">
        <title>Blast fungal genomes show frequent chromosomal changes, gene gains and losses, and effector gene turnover.</title>
        <authorList>
            <person name="Gomez Luciano L.B."/>
            <person name="Jason Tsai I."/>
            <person name="Chuma I."/>
            <person name="Tosa Y."/>
            <person name="Chen Y.H."/>
            <person name="Li J.Y."/>
            <person name="Li M.Y."/>
            <person name="Jade Lu M.Y."/>
            <person name="Nakayashiki H."/>
            <person name="Li W.H."/>
        </authorList>
    </citation>
    <scope>NUCLEOTIDE SEQUENCE [LARGE SCALE GENOMIC DNA]</scope>
    <source>
        <strain evidence="2 3">NI907</strain>
    </source>
</reference>
<dbReference type="GeneID" id="41963446"/>
<evidence type="ECO:0000256" key="1">
    <source>
        <dbReference type="SAM" id="MobiDB-lite"/>
    </source>
</evidence>
<feature type="region of interest" description="Disordered" evidence="1">
    <location>
        <begin position="61"/>
        <end position="83"/>
    </location>
</feature>
<dbReference type="KEGG" id="pgri:PgNI_08542"/>
<reference evidence="3" key="2">
    <citation type="submission" date="2019-10" db="EMBL/GenBank/DDBJ databases">
        <authorList>
            <consortium name="NCBI Genome Project"/>
        </authorList>
    </citation>
    <scope>NUCLEOTIDE SEQUENCE</scope>
    <source>
        <strain evidence="3">NI907</strain>
    </source>
</reference>
<keyword evidence="2" id="KW-1185">Reference proteome</keyword>